<dbReference type="GO" id="GO:0005634">
    <property type="term" value="C:nucleus"/>
    <property type="evidence" value="ECO:0007669"/>
    <property type="project" value="InterPro"/>
</dbReference>
<evidence type="ECO:0000313" key="4">
    <source>
        <dbReference type="Proteomes" id="UP000268162"/>
    </source>
</evidence>
<dbReference type="STRING" id="215637.A0A4Q0A0R2"/>
<dbReference type="InterPro" id="IPR027107">
    <property type="entry name" value="Tuberin/Ral-act_asu"/>
</dbReference>
<feature type="region of interest" description="Disordered" evidence="1">
    <location>
        <begin position="1"/>
        <end position="47"/>
    </location>
</feature>
<evidence type="ECO:0000259" key="2">
    <source>
        <dbReference type="Pfam" id="PF11864"/>
    </source>
</evidence>
<feature type="compositionally biased region" description="Low complexity" evidence="1">
    <location>
        <begin position="234"/>
        <end position="253"/>
    </location>
</feature>
<dbReference type="Pfam" id="PF11864">
    <property type="entry name" value="DUF3384"/>
    <property type="match status" value="2"/>
</dbReference>
<dbReference type="PANTHER" id="PTHR10063:SF11">
    <property type="entry name" value="RHO GTPASE-ACTIVATING PROTEIN CG5521-RELATED"/>
    <property type="match status" value="1"/>
</dbReference>
<feature type="domain" description="Tuberin N-terminal" evidence="2">
    <location>
        <begin position="101"/>
        <end position="220"/>
    </location>
</feature>
<protein>
    <recommendedName>
        <fullName evidence="2">Tuberin N-terminal domain-containing protein</fullName>
    </recommendedName>
</protein>
<gene>
    <name evidence="3" type="ORF">BJ085DRAFT_29808</name>
</gene>
<dbReference type="AlphaFoldDB" id="A0A4Q0A0R2"/>
<dbReference type="EMBL" id="ML002322">
    <property type="protein sequence ID" value="RKP38862.1"/>
    <property type="molecule type" value="Genomic_DNA"/>
</dbReference>
<feature type="compositionally biased region" description="Polar residues" evidence="1">
    <location>
        <begin position="1"/>
        <end position="10"/>
    </location>
</feature>
<keyword evidence="4" id="KW-1185">Reference proteome</keyword>
<dbReference type="GO" id="GO:0005737">
    <property type="term" value="C:cytoplasm"/>
    <property type="evidence" value="ECO:0007669"/>
    <property type="project" value="TreeGrafter"/>
</dbReference>
<dbReference type="PANTHER" id="PTHR10063">
    <property type="entry name" value="TUBERIN"/>
    <property type="match status" value="1"/>
</dbReference>
<evidence type="ECO:0000313" key="3">
    <source>
        <dbReference type="EMBL" id="RKP38862.1"/>
    </source>
</evidence>
<organism evidence="3 4">
    <name type="scientific">Dimargaris cristalligena</name>
    <dbReference type="NCBI Taxonomy" id="215637"/>
    <lineage>
        <taxon>Eukaryota</taxon>
        <taxon>Fungi</taxon>
        <taxon>Fungi incertae sedis</taxon>
        <taxon>Zoopagomycota</taxon>
        <taxon>Kickxellomycotina</taxon>
        <taxon>Dimargaritomycetes</taxon>
        <taxon>Dimargaritales</taxon>
        <taxon>Dimargaritaceae</taxon>
        <taxon>Dimargaris</taxon>
    </lineage>
</organism>
<evidence type="ECO:0000256" key="1">
    <source>
        <dbReference type="SAM" id="MobiDB-lite"/>
    </source>
</evidence>
<proteinExistence type="predicted"/>
<dbReference type="InterPro" id="IPR024584">
    <property type="entry name" value="Tuberin_N"/>
</dbReference>
<reference evidence="4" key="1">
    <citation type="journal article" date="2018" name="Nat. Microbiol.">
        <title>Leveraging single-cell genomics to expand the fungal tree of life.</title>
        <authorList>
            <person name="Ahrendt S.R."/>
            <person name="Quandt C.A."/>
            <person name="Ciobanu D."/>
            <person name="Clum A."/>
            <person name="Salamov A."/>
            <person name="Andreopoulos B."/>
            <person name="Cheng J.F."/>
            <person name="Woyke T."/>
            <person name="Pelin A."/>
            <person name="Henrissat B."/>
            <person name="Reynolds N.K."/>
            <person name="Benny G.L."/>
            <person name="Smith M.E."/>
            <person name="James T.Y."/>
            <person name="Grigoriev I.V."/>
        </authorList>
    </citation>
    <scope>NUCLEOTIDE SEQUENCE [LARGE SCALE GENOMIC DNA]</scope>
    <source>
        <strain evidence="4">RSA 468</strain>
    </source>
</reference>
<name>A0A4Q0A0R2_9FUNG</name>
<accession>A0A4Q0A0R2</accession>
<feature type="compositionally biased region" description="Polar residues" evidence="1">
    <location>
        <begin position="30"/>
        <end position="41"/>
    </location>
</feature>
<feature type="compositionally biased region" description="Basic and acidic residues" evidence="1">
    <location>
        <begin position="221"/>
        <end position="232"/>
    </location>
</feature>
<feature type="domain" description="Tuberin N-terminal" evidence="2">
    <location>
        <begin position="307"/>
        <end position="451"/>
    </location>
</feature>
<feature type="region of interest" description="Disordered" evidence="1">
    <location>
        <begin position="279"/>
        <end position="301"/>
    </location>
</feature>
<dbReference type="Proteomes" id="UP000268162">
    <property type="component" value="Unassembled WGS sequence"/>
</dbReference>
<dbReference type="GO" id="GO:0005096">
    <property type="term" value="F:GTPase activator activity"/>
    <property type="evidence" value="ECO:0007669"/>
    <property type="project" value="InterPro"/>
</dbReference>
<sequence>MPDPGSNPTSPKHPAAPSKGGPDGSASKLRATSSTPKVSPSSHRRPSKLFNTLRDFLQPKSETREVSHAKLAAQFSNISARATALDGRQLARAIDQTVPLSDRRVHIRALCHYIQYQPVEHIEALWLAVEDLVVPSADPADRHLTLRFMSDLIKGQYNRLGILRTVFYDVLCRCQAWEDFPWVILCLRQLTRDGKDLYACERKLLPHLLWWVDEALQRKDRTPFATPDHPDENSPAPAAVPHSSAIPASPASAKPIGSTSQSASSFITATLSSIFSGGGTMPSSLSTPTPSPLPSEPEDTSPDVYLDGADTVIENSLSFIRDVIKINFPIIQIHHIDQLIHYFCCQINDYWRPAHIILLIQIIRCIMMLGQVPKSTMPTFFRLLSILINLSDPQLYQELDREIIGKLVNTHYYFYAIQELTAILQDPSDRANLHLCHGAMYLLNRWVWGHPEPQNAEPFYGTFLHLTAEMLRPAPLASSAIGRPPEKWPPLLMYDIMYQVYHFVRSCAPYIVTNQEQVTLDFAFRITTVEWEAVLLILERYITEWVQNHTSQLAAAP</sequence>
<feature type="region of interest" description="Disordered" evidence="1">
    <location>
        <begin position="221"/>
        <end position="257"/>
    </location>
</feature>